<name>A0A0B7BX31_9EUPU</name>
<reference evidence="1" key="1">
    <citation type="submission" date="2014-12" db="EMBL/GenBank/DDBJ databases">
        <title>Insight into the proteome of Arion vulgaris.</title>
        <authorList>
            <person name="Aradska J."/>
            <person name="Bulat T."/>
            <person name="Smidak R."/>
            <person name="Sarate P."/>
            <person name="Gangsoo J."/>
            <person name="Sialana F."/>
            <person name="Bilban M."/>
            <person name="Lubec G."/>
        </authorList>
    </citation>
    <scope>NUCLEOTIDE SEQUENCE</scope>
    <source>
        <tissue evidence="1">Skin</tissue>
    </source>
</reference>
<dbReference type="EMBL" id="HACG01050638">
    <property type="protein sequence ID" value="CEK97503.1"/>
    <property type="molecule type" value="Transcribed_RNA"/>
</dbReference>
<sequence length="285" mass="32600">NICPEPVKSRDVIAPNKEDNITVVTMYLNLGTHKKTSFWWYTTDTYATHQYKTWLLSWGKLQNKVIAYFDDDEFIQQFRNIRLHLPESYTTIIKINQNQLSAFRHKDKIEEIIANPLFSTSYPAVYTCTMNAKYDVLDLALKDGLVKSKYLAWMDLGLWRKLHEEDPPFSLKIPPDFNSSKVGFSEVTPHSSLSDLGPLEVYKQNVVWVAGGFVLGTKQVMSDFITAYRKTSDTLLSHGLADTDQQVITSMYSPVLAGDQKVEIMTYACPRGSFGLFGHAYLYFC</sequence>
<feature type="non-terminal residue" evidence="1">
    <location>
        <position position="285"/>
    </location>
</feature>
<evidence type="ECO:0000313" key="1">
    <source>
        <dbReference type="EMBL" id="CEK97503.1"/>
    </source>
</evidence>
<dbReference type="AlphaFoldDB" id="A0A0B7BX31"/>
<feature type="non-terminal residue" evidence="1">
    <location>
        <position position="1"/>
    </location>
</feature>
<dbReference type="InterPro" id="IPR011735">
    <property type="entry name" value="WlaTC/HtrL_glycosyltransf"/>
</dbReference>
<evidence type="ECO:0008006" key="2">
    <source>
        <dbReference type="Google" id="ProtNLM"/>
    </source>
</evidence>
<accession>A0A0B7BX31</accession>
<dbReference type="Pfam" id="PF09612">
    <property type="entry name" value="HtrL_YibB"/>
    <property type="match status" value="1"/>
</dbReference>
<gene>
    <name evidence="1" type="primary">ORF215972</name>
</gene>
<organism evidence="1">
    <name type="scientific">Arion vulgaris</name>
    <dbReference type="NCBI Taxonomy" id="1028688"/>
    <lineage>
        <taxon>Eukaryota</taxon>
        <taxon>Metazoa</taxon>
        <taxon>Spiralia</taxon>
        <taxon>Lophotrochozoa</taxon>
        <taxon>Mollusca</taxon>
        <taxon>Gastropoda</taxon>
        <taxon>Heterobranchia</taxon>
        <taxon>Euthyneura</taxon>
        <taxon>Panpulmonata</taxon>
        <taxon>Eupulmonata</taxon>
        <taxon>Stylommatophora</taxon>
        <taxon>Helicina</taxon>
        <taxon>Arionoidea</taxon>
        <taxon>Arionidae</taxon>
        <taxon>Arion</taxon>
    </lineage>
</organism>
<protein>
    <recommendedName>
        <fullName evidence="2">Glycosyltransferase family 92 protein</fullName>
    </recommendedName>
</protein>
<proteinExistence type="predicted"/>